<organism evidence="1 2">
    <name type="scientific">Xenoophorus captivus</name>
    <dbReference type="NCBI Taxonomy" id="1517983"/>
    <lineage>
        <taxon>Eukaryota</taxon>
        <taxon>Metazoa</taxon>
        <taxon>Chordata</taxon>
        <taxon>Craniata</taxon>
        <taxon>Vertebrata</taxon>
        <taxon>Euteleostomi</taxon>
        <taxon>Actinopterygii</taxon>
        <taxon>Neopterygii</taxon>
        <taxon>Teleostei</taxon>
        <taxon>Neoteleostei</taxon>
        <taxon>Acanthomorphata</taxon>
        <taxon>Ovalentaria</taxon>
        <taxon>Atherinomorphae</taxon>
        <taxon>Cyprinodontiformes</taxon>
        <taxon>Goodeidae</taxon>
        <taxon>Xenoophorus</taxon>
    </lineage>
</organism>
<reference evidence="1 2" key="1">
    <citation type="submission" date="2021-06" db="EMBL/GenBank/DDBJ databases">
        <authorList>
            <person name="Palmer J.M."/>
        </authorList>
    </citation>
    <scope>NUCLEOTIDE SEQUENCE [LARGE SCALE GENOMIC DNA]</scope>
    <source>
        <strain evidence="1 2">XC_2019</strain>
        <tissue evidence="1">Muscle</tissue>
    </source>
</reference>
<name>A0ABV0QDJ3_9TELE</name>
<keyword evidence="2" id="KW-1185">Reference proteome</keyword>
<evidence type="ECO:0000313" key="1">
    <source>
        <dbReference type="EMBL" id="MEQ2193885.1"/>
    </source>
</evidence>
<sequence length="159" mass="16869">MMLPLAPVVTAIAPVVSALIVALLVAAWRLSSASEVLLVRRLLTLEGPIPAVAPRGAPASVLLRLPVDTSVQFPVKPGTLFPMQLEAEDSPRKLGWDAAEGGRRSRHGVLPGICREQRTGSGVNLFLVACPATAAYEHCRWTYEVRLLPTGGADGSNRA</sequence>
<dbReference type="EMBL" id="JAHRIN010008755">
    <property type="protein sequence ID" value="MEQ2193885.1"/>
    <property type="molecule type" value="Genomic_DNA"/>
</dbReference>
<gene>
    <name evidence="1" type="ORF">XENOCAPTIV_016957</name>
</gene>
<evidence type="ECO:0000313" key="2">
    <source>
        <dbReference type="Proteomes" id="UP001434883"/>
    </source>
</evidence>
<proteinExistence type="predicted"/>
<comment type="caution">
    <text evidence="1">The sequence shown here is derived from an EMBL/GenBank/DDBJ whole genome shotgun (WGS) entry which is preliminary data.</text>
</comment>
<accession>A0ABV0QDJ3</accession>
<protein>
    <recommendedName>
        <fullName evidence="3">Secreted protein</fullName>
    </recommendedName>
</protein>
<dbReference type="Proteomes" id="UP001434883">
    <property type="component" value="Unassembled WGS sequence"/>
</dbReference>
<evidence type="ECO:0008006" key="3">
    <source>
        <dbReference type="Google" id="ProtNLM"/>
    </source>
</evidence>